<feature type="compositionally biased region" description="Low complexity" evidence="1">
    <location>
        <begin position="152"/>
        <end position="179"/>
    </location>
</feature>
<dbReference type="RefSeq" id="WP_117680293.1">
    <property type="nucleotide sequence ID" value="NZ_QSRJ01000015.1"/>
</dbReference>
<comment type="caution">
    <text evidence="2">The sequence shown here is derived from an EMBL/GenBank/DDBJ whole genome shotgun (WGS) entry which is preliminary data.</text>
</comment>
<evidence type="ECO:0000256" key="1">
    <source>
        <dbReference type="SAM" id="MobiDB-lite"/>
    </source>
</evidence>
<dbReference type="Proteomes" id="UP000260943">
    <property type="component" value="Unassembled WGS sequence"/>
</dbReference>
<dbReference type="EMBL" id="QSRJ01000015">
    <property type="protein sequence ID" value="RGL07515.1"/>
    <property type="molecule type" value="Genomic_DNA"/>
</dbReference>
<gene>
    <name evidence="2" type="ORF">DXC81_10195</name>
</gene>
<dbReference type="AlphaFoldDB" id="A0A3E4QNP2"/>
<feature type="region of interest" description="Disordered" evidence="1">
    <location>
        <begin position="94"/>
        <end position="249"/>
    </location>
</feature>
<evidence type="ECO:0000313" key="3">
    <source>
        <dbReference type="Proteomes" id="UP000260943"/>
    </source>
</evidence>
<evidence type="ECO:0000313" key="2">
    <source>
        <dbReference type="EMBL" id="RGL07515.1"/>
    </source>
</evidence>
<organism evidence="2 3">
    <name type="scientific">Collinsella tanakaei</name>
    <dbReference type="NCBI Taxonomy" id="626935"/>
    <lineage>
        <taxon>Bacteria</taxon>
        <taxon>Bacillati</taxon>
        <taxon>Actinomycetota</taxon>
        <taxon>Coriobacteriia</taxon>
        <taxon>Coriobacteriales</taxon>
        <taxon>Coriobacteriaceae</taxon>
        <taxon>Collinsella</taxon>
    </lineage>
</organism>
<feature type="region of interest" description="Disordered" evidence="1">
    <location>
        <begin position="321"/>
        <end position="434"/>
    </location>
</feature>
<sequence>MPRTSTSPRFTEANKLFMYRLLRDQLGCGKQTFITRVDEVLAQDRLTAEDLGFDSTLQLLEALGADVVKITLFKGGRAYATVLPREDWDKALAAPETKAPAKGNKPWKKKKGDKSIKPSCPKRVKRDEAPSDSPAAKTDEDDAPALPDRNAAEGSASAPDAAPSNAATDDSTPAAAQKAAARDPRLRNANFSLEGIEADQADTAKDEAEDEADDAAVEANASESEAAPGGDNAAQNAEERAASSPRITLTVTYDPYTGQQGESSLVATPEELAKRAAEKAAAQAARRAAQEATAAAARAAQIARERRAAVIAAAIAERAAQKEAEAARELAEAEARAHAEAEADIAAMEDAEHQDDAAQNETAPSEKPVLEQATDDTPNAEIAHQKAADKAPKENASLPAPQEGADPSAMAAEPVAPAADSSSTPAPEPAPVAPALPSDFPLDFSSEVFCPGPLLHSLTMLYPYGADVMGIVSEYCLIARERGSIEASRSKATFSIRYLQNGQRATADVVIRRRREAGMGAAWAIESVTVAKIDDAE</sequence>
<feature type="compositionally biased region" description="Low complexity" evidence="1">
    <location>
        <begin position="217"/>
        <end position="227"/>
    </location>
</feature>
<feature type="compositionally biased region" description="Basic and acidic residues" evidence="1">
    <location>
        <begin position="321"/>
        <end position="341"/>
    </location>
</feature>
<proteinExistence type="predicted"/>
<feature type="compositionally biased region" description="Basic and acidic residues" evidence="1">
    <location>
        <begin position="383"/>
        <end position="393"/>
    </location>
</feature>
<feature type="compositionally biased region" description="Low complexity" evidence="1">
    <location>
        <begin position="407"/>
        <end position="425"/>
    </location>
</feature>
<name>A0A3E4QNP2_9ACTN</name>
<reference evidence="2 3" key="1">
    <citation type="submission" date="2018-08" db="EMBL/GenBank/DDBJ databases">
        <title>A genome reference for cultivated species of the human gut microbiota.</title>
        <authorList>
            <person name="Zou Y."/>
            <person name="Xue W."/>
            <person name="Luo G."/>
        </authorList>
    </citation>
    <scope>NUCLEOTIDE SEQUENCE [LARGE SCALE GENOMIC DNA]</scope>
    <source>
        <strain evidence="2 3">TF08-14</strain>
    </source>
</reference>
<feature type="compositionally biased region" description="Acidic residues" evidence="1">
    <location>
        <begin position="207"/>
        <end position="216"/>
    </location>
</feature>
<accession>A0A3E4QNP2</accession>
<protein>
    <submittedName>
        <fullName evidence="2">Uncharacterized protein</fullName>
    </submittedName>
</protein>